<gene>
    <name evidence="1" type="ORF">EMA8858_02479</name>
</gene>
<dbReference type="Proteomes" id="UP000837932">
    <property type="component" value="Unassembled WGS sequence"/>
</dbReference>
<accession>A0ABN8ETK2</accession>
<evidence type="ECO:0000313" key="2">
    <source>
        <dbReference type="Proteomes" id="UP000837932"/>
    </source>
</evidence>
<keyword evidence="2" id="KW-1185">Reference proteome</keyword>
<organism evidence="1 2">
    <name type="scientific">Emticicia aquatica</name>
    <dbReference type="NCBI Taxonomy" id="1681835"/>
    <lineage>
        <taxon>Bacteria</taxon>
        <taxon>Pseudomonadati</taxon>
        <taxon>Bacteroidota</taxon>
        <taxon>Cytophagia</taxon>
        <taxon>Cytophagales</taxon>
        <taxon>Leadbetterellaceae</taxon>
        <taxon>Emticicia</taxon>
    </lineage>
</organism>
<dbReference type="EMBL" id="CAKLPY010000002">
    <property type="protein sequence ID" value="CAH0996347.1"/>
    <property type="molecule type" value="Genomic_DNA"/>
</dbReference>
<evidence type="ECO:0000313" key="1">
    <source>
        <dbReference type="EMBL" id="CAH0996347.1"/>
    </source>
</evidence>
<comment type="caution">
    <text evidence="1">The sequence shown here is derived from an EMBL/GenBank/DDBJ whole genome shotgun (WGS) entry which is preliminary data.</text>
</comment>
<reference evidence="1" key="1">
    <citation type="submission" date="2021-12" db="EMBL/GenBank/DDBJ databases">
        <authorList>
            <person name="Rodrigo-Torres L."/>
            <person name="Arahal R. D."/>
            <person name="Lucena T."/>
        </authorList>
    </citation>
    <scope>NUCLEOTIDE SEQUENCE</scope>
    <source>
        <strain evidence="1">CECT 8858</strain>
    </source>
</reference>
<evidence type="ECO:0008006" key="3">
    <source>
        <dbReference type="Google" id="ProtNLM"/>
    </source>
</evidence>
<proteinExistence type="predicted"/>
<name>A0ABN8ETK2_9BACT</name>
<sequence>MVVNVGHFTIKKGLQIHENPFLNDKLISPKLSDRNPSLLTVTFDDSFTN</sequence>
<protein>
    <recommendedName>
        <fullName evidence="3">NodB homology domain-containing protein</fullName>
    </recommendedName>
</protein>